<comment type="caution">
    <text evidence="1">The sequence shown here is derived from an EMBL/GenBank/DDBJ whole genome shotgun (WGS) entry which is preliminary data.</text>
</comment>
<sequence length="87" mass="9761">MDKVTRVKRKLMFEKLTSTKVLEINIPNPILENVLISKIVQVLQKLCCNEAFRTFSSLQDCTGASKAGSRPSNGWECLVHPVVNSKE</sequence>
<organism evidence="1 2">
    <name type="scientific">Bacteroides pyogenes F0041</name>
    <dbReference type="NCBI Taxonomy" id="1321819"/>
    <lineage>
        <taxon>Bacteria</taxon>
        <taxon>Pseudomonadati</taxon>
        <taxon>Bacteroidota</taxon>
        <taxon>Bacteroidia</taxon>
        <taxon>Bacteroidales</taxon>
        <taxon>Bacteroidaceae</taxon>
        <taxon>Bacteroides</taxon>
    </lineage>
</organism>
<proteinExistence type="predicted"/>
<protein>
    <submittedName>
        <fullName evidence="1">Uncharacterized protein</fullName>
    </submittedName>
</protein>
<gene>
    <name evidence="1" type="ORF">HMPREF1981_01442</name>
</gene>
<evidence type="ECO:0000313" key="2">
    <source>
        <dbReference type="Proteomes" id="UP000016496"/>
    </source>
</evidence>
<reference evidence="1 2" key="1">
    <citation type="submission" date="2013-08" db="EMBL/GenBank/DDBJ databases">
        <authorList>
            <person name="Weinstock G."/>
            <person name="Sodergren E."/>
            <person name="Wylie T."/>
            <person name="Fulton L."/>
            <person name="Fulton R."/>
            <person name="Fronick C."/>
            <person name="O'Laughlin M."/>
            <person name="Godfrey J."/>
            <person name="Miner T."/>
            <person name="Herter B."/>
            <person name="Appelbaum E."/>
            <person name="Cordes M."/>
            <person name="Lek S."/>
            <person name="Wollam A."/>
            <person name="Pepin K.H."/>
            <person name="Palsikar V.B."/>
            <person name="Mitreva M."/>
            <person name="Wilson R.K."/>
        </authorList>
    </citation>
    <scope>NUCLEOTIDE SEQUENCE [LARGE SCALE GENOMIC DNA]</scope>
    <source>
        <strain evidence="1 2">F0041</strain>
    </source>
</reference>
<dbReference type="EMBL" id="AWSV01000079">
    <property type="protein sequence ID" value="ERI85718.1"/>
    <property type="molecule type" value="Genomic_DNA"/>
</dbReference>
<dbReference type="AlphaFoldDB" id="U2CNU1"/>
<dbReference type="Proteomes" id="UP000016496">
    <property type="component" value="Unassembled WGS sequence"/>
</dbReference>
<dbReference type="HOGENOM" id="CLU_2476927_0_0_10"/>
<name>U2CNU1_9BACE</name>
<accession>U2CNU1</accession>
<evidence type="ECO:0000313" key="1">
    <source>
        <dbReference type="EMBL" id="ERI85718.1"/>
    </source>
</evidence>